<feature type="compositionally biased region" description="Acidic residues" evidence="1">
    <location>
        <begin position="226"/>
        <end position="236"/>
    </location>
</feature>
<dbReference type="Proteomes" id="UP000032673">
    <property type="component" value="Unassembled WGS sequence"/>
</dbReference>
<feature type="compositionally biased region" description="Basic and acidic residues" evidence="1">
    <location>
        <begin position="78"/>
        <end position="89"/>
    </location>
</feature>
<sequence length="244" mass="28070">MQEPIGKVRKVHSRVTSEFMKTPSFLSTPVAEKSQDEAFEEASLRNALERLGAPSRAKPHSSPRPSVDNAQGKRRRFVKDGDVQVEKHSLARTTPRTLAMPGKMATSRAVHFTDEENTEVSKLRRQLADEKLRVEEAEQQIINLQSVQKGMETRQVHADLMVRELKEKLQQREQELADSGREVRSLQRDLASMEEEMDGLRKKLEAKPRGRPRLNPQTEMATLDEVREDEILDDEPQPVKWWKD</sequence>
<protein>
    <submittedName>
        <fullName evidence="2">Uncharacterized protein</fullName>
    </submittedName>
</protein>
<feature type="region of interest" description="Disordered" evidence="1">
    <location>
        <begin position="172"/>
        <end position="244"/>
    </location>
</feature>
<feature type="compositionally biased region" description="Basic and acidic residues" evidence="1">
    <location>
        <begin position="198"/>
        <end position="208"/>
    </location>
</feature>
<accession>A0ABQ0KA86</accession>
<keyword evidence="3" id="KW-1185">Reference proteome</keyword>
<name>A0ABQ0KA86_9PROT</name>
<evidence type="ECO:0000256" key="1">
    <source>
        <dbReference type="SAM" id="MobiDB-lite"/>
    </source>
</evidence>
<proteinExistence type="predicted"/>
<comment type="caution">
    <text evidence="2">The sequence shown here is derived from an EMBL/GenBank/DDBJ whole genome shotgun (WGS) entry which is preliminary data.</text>
</comment>
<reference evidence="2 3" key="1">
    <citation type="submission" date="2012-11" db="EMBL/GenBank/DDBJ databases">
        <title>Whole genome sequence of Acetobacter indonesiensis 5H-1.</title>
        <authorList>
            <person name="Azuma Y."/>
            <person name="Higashiura N."/>
            <person name="Hirakawa H."/>
            <person name="Matsushita K."/>
        </authorList>
    </citation>
    <scope>NUCLEOTIDE SEQUENCE [LARGE SCALE GENOMIC DNA]</scope>
    <source>
        <strain evidence="2 3">5H-1</strain>
    </source>
</reference>
<feature type="region of interest" description="Disordered" evidence="1">
    <location>
        <begin position="45"/>
        <end position="118"/>
    </location>
</feature>
<evidence type="ECO:0000313" key="3">
    <source>
        <dbReference type="Proteomes" id="UP000032673"/>
    </source>
</evidence>
<gene>
    <name evidence="2" type="ORF">Abin_064_014</name>
</gene>
<dbReference type="SUPFAM" id="SSF56837">
    <property type="entry name" value="Colicin"/>
    <property type="match status" value="1"/>
</dbReference>
<evidence type="ECO:0000313" key="2">
    <source>
        <dbReference type="EMBL" id="GAN64394.1"/>
    </source>
</evidence>
<feature type="compositionally biased region" description="Basic and acidic residues" evidence="1">
    <location>
        <begin position="172"/>
        <end position="187"/>
    </location>
</feature>
<organism evidence="2 3">
    <name type="scientific">Acetobacter indonesiensis</name>
    <dbReference type="NCBI Taxonomy" id="104101"/>
    <lineage>
        <taxon>Bacteria</taxon>
        <taxon>Pseudomonadati</taxon>
        <taxon>Pseudomonadota</taxon>
        <taxon>Alphaproteobacteria</taxon>
        <taxon>Acetobacterales</taxon>
        <taxon>Acetobacteraceae</taxon>
        <taxon>Acetobacter</taxon>
    </lineage>
</organism>
<dbReference type="EMBL" id="BAMW01000061">
    <property type="protein sequence ID" value="GAN64394.1"/>
    <property type="molecule type" value="Genomic_DNA"/>
</dbReference>